<gene>
    <name evidence="11" type="ORF">LTR84_011573</name>
</gene>
<feature type="domain" description="Major facilitator superfamily (MFS) profile" evidence="10">
    <location>
        <begin position="81"/>
        <end position="531"/>
    </location>
</feature>
<evidence type="ECO:0000256" key="4">
    <source>
        <dbReference type="ARBA" id="ARBA00022692"/>
    </source>
</evidence>
<evidence type="ECO:0000256" key="3">
    <source>
        <dbReference type="ARBA" id="ARBA00022448"/>
    </source>
</evidence>
<feature type="transmembrane region" description="Helical" evidence="9">
    <location>
        <begin position="474"/>
        <end position="493"/>
    </location>
</feature>
<dbReference type="InterPro" id="IPR050360">
    <property type="entry name" value="MFS_Sugar_Transporters"/>
</dbReference>
<feature type="transmembrane region" description="Helical" evidence="9">
    <location>
        <begin position="508"/>
        <end position="525"/>
    </location>
</feature>
<dbReference type="InterPro" id="IPR005828">
    <property type="entry name" value="MFS_sugar_transport-like"/>
</dbReference>
<keyword evidence="6 9" id="KW-0472">Membrane</keyword>
<comment type="caution">
    <text evidence="11">The sequence shown here is derived from an EMBL/GenBank/DDBJ whole genome shotgun (WGS) entry which is preliminary data.</text>
</comment>
<keyword evidence="4 9" id="KW-0812">Transmembrane</keyword>
<proteinExistence type="inferred from homology"/>
<dbReference type="SUPFAM" id="SSF103473">
    <property type="entry name" value="MFS general substrate transporter"/>
    <property type="match status" value="1"/>
</dbReference>
<keyword evidence="7" id="KW-0462">Maltose metabolism</keyword>
<comment type="similarity">
    <text evidence="2 8">Belongs to the major facilitator superfamily. Sugar transporter (TC 2.A.1.1) family.</text>
</comment>
<dbReference type="Proteomes" id="UP001358417">
    <property type="component" value="Unassembled WGS sequence"/>
</dbReference>
<dbReference type="NCBIfam" id="TIGR00879">
    <property type="entry name" value="SP"/>
    <property type="match status" value="1"/>
</dbReference>
<protein>
    <recommendedName>
        <fullName evidence="10">Major facilitator superfamily (MFS) profile domain-containing protein</fullName>
    </recommendedName>
</protein>
<dbReference type="InterPro" id="IPR005829">
    <property type="entry name" value="Sugar_transporter_CS"/>
</dbReference>
<evidence type="ECO:0000313" key="11">
    <source>
        <dbReference type="EMBL" id="KAK5057573.1"/>
    </source>
</evidence>
<evidence type="ECO:0000256" key="8">
    <source>
        <dbReference type="RuleBase" id="RU003346"/>
    </source>
</evidence>
<keyword evidence="12" id="KW-1185">Reference proteome</keyword>
<dbReference type="PROSITE" id="PS50850">
    <property type="entry name" value="MFS"/>
    <property type="match status" value="1"/>
</dbReference>
<evidence type="ECO:0000256" key="9">
    <source>
        <dbReference type="SAM" id="Phobius"/>
    </source>
</evidence>
<feature type="transmembrane region" description="Helical" evidence="9">
    <location>
        <begin position="378"/>
        <end position="399"/>
    </location>
</feature>
<feature type="transmembrane region" description="Helical" evidence="9">
    <location>
        <begin position="130"/>
        <end position="151"/>
    </location>
</feature>
<dbReference type="PANTHER" id="PTHR48022">
    <property type="entry name" value="PLASTIDIC GLUCOSE TRANSPORTER 4"/>
    <property type="match status" value="1"/>
</dbReference>
<comment type="subcellular location">
    <subcellularLocation>
        <location evidence="1">Membrane</location>
        <topology evidence="1">Multi-pass membrane protein</topology>
    </subcellularLocation>
</comment>
<evidence type="ECO:0000256" key="2">
    <source>
        <dbReference type="ARBA" id="ARBA00010992"/>
    </source>
</evidence>
<dbReference type="InterPro" id="IPR003663">
    <property type="entry name" value="Sugar/inositol_transpt"/>
</dbReference>
<name>A0AAV9NIW9_9EURO</name>
<feature type="transmembrane region" description="Helical" evidence="9">
    <location>
        <begin position="163"/>
        <end position="182"/>
    </location>
</feature>
<keyword evidence="3 8" id="KW-0813">Transport</keyword>
<feature type="transmembrane region" description="Helical" evidence="9">
    <location>
        <begin position="250"/>
        <end position="273"/>
    </location>
</feature>
<keyword evidence="5 9" id="KW-1133">Transmembrane helix</keyword>
<evidence type="ECO:0000259" key="10">
    <source>
        <dbReference type="PROSITE" id="PS50850"/>
    </source>
</evidence>
<dbReference type="AlphaFoldDB" id="A0AAV9NIW9"/>
<dbReference type="GO" id="GO:0005351">
    <property type="term" value="F:carbohydrate:proton symporter activity"/>
    <property type="evidence" value="ECO:0007669"/>
    <property type="project" value="TreeGrafter"/>
</dbReference>
<evidence type="ECO:0000313" key="12">
    <source>
        <dbReference type="Proteomes" id="UP001358417"/>
    </source>
</evidence>
<feature type="transmembrane region" description="Helical" evidence="9">
    <location>
        <begin position="344"/>
        <end position="366"/>
    </location>
</feature>
<dbReference type="RefSeq" id="XP_064708691.1">
    <property type="nucleotide sequence ID" value="XM_064855102.1"/>
</dbReference>
<dbReference type="EMBL" id="JAVRRD010000006">
    <property type="protein sequence ID" value="KAK5057573.1"/>
    <property type="molecule type" value="Genomic_DNA"/>
</dbReference>
<feature type="transmembrane region" description="Helical" evidence="9">
    <location>
        <begin position="434"/>
        <end position="462"/>
    </location>
</feature>
<evidence type="ECO:0000256" key="5">
    <source>
        <dbReference type="ARBA" id="ARBA00022989"/>
    </source>
</evidence>
<evidence type="ECO:0000256" key="7">
    <source>
        <dbReference type="ARBA" id="ARBA00026248"/>
    </source>
</evidence>
<dbReference type="Gene3D" id="1.20.1250.20">
    <property type="entry name" value="MFS general substrate transporter like domains"/>
    <property type="match status" value="1"/>
</dbReference>
<evidence type="ECO:0000256" key="6">
    <source>
        <dbReference type="ARBA" id="ARBA00023136"/>
    </source>
</evidence>
<dbReference type="FunFam" id="1.20.1250.20:FF:000078">
    <property type="entry name" value="MFS maltose transporter, putative"/>
    <property type="match status" value="1"/>
</dbReference>
<dbReference type="GO" id="GO:0000023">
    <property type="term" value="P:maltose metabolic process"/>
    <property type="evidence" value="ECO:0007669"/>
    <property type="project" value="UniProtKB-KW"/>
</dbReference>
<dbReference type="PANTHER" id="PTHR48022:SF5">
    <property type="entry name" value="ALPHA-GLUCOSIDES PERMEASE MPH2-RELATED"/>
    <property type="match status" value="1"/>
</dbReference>
<dbReference type="PROSITE" id="PS00217">
    <property type="entry name" value="SUGAR_TRANSPORT_2"/>
    <property type="match status" value="1"/>
</dbReference>
<evidence type="ECO:0000256" key="1">
    <source>
        <dbReference type="ARBA" id="ARBA00004141"/>
    </source>
</evidence>
<feature type="transmembrane region" description="Helical" evidence="9">
    <location>
        <begin position="188"/>
        <end position="209"/>
    </location>
</feature>
<organism evidence="11 12">
    <name type="scientific">Exophiala bonariae</name>
    <dbReference type="NCBI Taxonomy" id="1690606"/>
    <lineage>
        <taxon>Eukaryota</taxon>
        <taxon>Fungi</taxon>
        <taxon>Dikarya</taxon>
        <taxon>Ascomycota</taxon>
        <taxon>Pezizomycotina</taxon>
        <taxon>Eurotiomycetes</taxon>
        <taxon>Chaetothyriomycetidae</taxon>
        <taxon>Chaetothyriales</taxon>
        <taxon>Herpotrichiellaceae</taxon>
        <taxon>Exophiala</taxon>
    </lineage>
</organism>
<dbReference type="Pfam" id="PF00083">
    <property type="entry name" value="Sugar_tr"/>
    <property type="match status" value="1"/>
</dbReference>
<dbReference type="InterPro" id="IPR020846">
    <property type="entry name" value="MFS_dom"/>
</dbReference>
<dbReference type="GO" id="GO:0016020">
    <property type="term" value="C:membrane"/>
    <property type="evidence" value="ECO:0007669"/>
    <property type="project" value="UniProtKB-SubCell"/>
</dbReference>
<reference evidence="11 12" key="1">
    <citation type="submission" date="2023-08" db="EMBL/GenBank/DDBJ databases">
        <title>Black Yeasts Isolated from many extreme environments.</title>
        <authorList>
            <person name="Coleine C."/>
            <person name="Stajich J.E."/>
            <person name="Selbmann L."/>
        </authorList>
    </citation>
    <scope>NUCLEOTIDE SEQUENCE [LARGE SCALE GENOMIC DNA]</scope>
    <source>
        <strain evidence="11 12">CCFEE 5792</strain>
    </source>
</reference>
<feature type="transmembrane region" description="Helical" evidence="9">
    <location>
        <begin position="221"/>
        <end position="244"/>
    </location>
</feature>
<feature type="transmembrane region" description="Helical" evidence="9">
    <location>
        <begin position="406"/>
        <end position="428"/>
    </location>
</feature>
<dbReference type="InterPro" id="IPR036259">
    <property type="entry name" value="MFS_trans_sf"/>
</dbReference>
<feature type="transmembrane region" description="Helical" evidence="9">
    <location>
        <begin position="74"/>
        <end position="94"/>
    </location>
</feature>
<sequence>MSSKDEGLKSRSREPLTQHVSCVELEHPPAGGQAFQSGMAYTGDLSQPPRRISDDAREGIAKERRMTFLSGTRMYPRAILWSALLSLTIVMEAYDKMLVGGFLASPAFRERFGTSIIVKPDGTTTRDLTATWQAALISSAFSTETIGLLLNGLLTDRYGYRKVMLGALIFLNLSIFVAFFATSLPMLLASQLLFGLPWGIFQTLSATYAAEVLPVALRTYLLANVNMCWLIGQVIGMGTIHAWIKSNSEWAYRVPFAIQWAWSIPLLAVLCLCPEGPWWLVRHDRVDDARHSLERLTRKSSSELDVNQVISVMKYTDNIEKQLNQSGNSYLDCFKGTNLRRTEIAGMVWLTQAFCGGTLMGYAPYFYEQAGFPVAKSFSLTTGMFALGIVGNMIAWFLLRWFGRRTLYLVGELSLVLILMVGGIVSVVPIQAEVAYWTLGSFLLAFTLCYNLTIGPVCYVLVAEVPSTRLRVKTVVLARIAFNLASIVNNQLIPRMLNGGAWNLKGRACWPLAGMAFLCFIWIYFRLPETKDLTYVELDILFDNKAPTPKFREVKVNLESRGYLSLNRQEQSAGIWHGWLGYS</sequence>
<accession>A0AAV9NIW9</accession>
<dbReference type="GeneID" id="89979723"/>